<keyword evidence="8" id="KW-0479">Metal-binding</keyword>
<dbReference type="Gene3D" id="1.10.390.10">
    <property type="entry name" value="Neutral Protease Domain 2"/>
    <property type="match status" value="1"/>
</dbReference>
<dbReference type="Pfam" id="PF11940">
    <property type="entry name" value="DUF3458"/>
    <property type="match status" value="1"/>
</dbReference>
<comment type="similarity">
    <text evidence="3">Belongs to the peptidase M1 family.</text>
</comment>
<protein>
    <recommendedName>
        <fullName evidence="5 13">Aminopeptidase N</fullName>
        <ecNumber evidence="4 13">3.4.11.2</ecNumber>
    </recommendedName>
</protein>
<dbReference type="GO" id="GO:0008237">
    <property type="term" value="F:metallopeptidase activity"/>
    <property type="evidence" value="ECO:0007669"/>
    <property type="project" value="UniProtKB-UniRule"/>
</dbReference>
<keyword evidence="11" id="KW-0482">Metalloprotease</keyword>
<evidence type="ECO:0000259" key="17">
    <source>
        <dbReference type="Pfam" id="PF17900"/>
    </source>
</evidence>
<evidence type="ECO:0000256" key="1">
    <source>
        <dbReference type="ARBA" id="ARBA00000098"/>
    </source>
</evidence>
<dbReference type="AlphaFoldDB" id="A0A1H7IF00"/>
<dbReference type="Gene3D" id="1.25.50.10">
    <property type="entry name" value="Peptidase M1, alanyl aminopeptidase, C-terminal domain"/>
    <property type="match status" value="1"/>
</dbReference>
<evidence type="ECO:0000313" key="19">
    <source>
        <dbReference type="Proteomes" id="UP000199256"/>
    </source>
</evidence>
<evidence type="ECO:0000256" key="5">
    <source>
        <dbReference type="ARBA" id="ARBA00015611"/>
    </source>
</evidence>
<dbReference type="SUPFAM" id="SSF63737">
    <property type="entry name" value="Leukotriene A4 hydrolase N-terminal domain"/>
    <property type="match status" value="1"/>
</dbReference>
<dbReference type="InterPro" id="IPR037144">
    <property type="entry name" value="Peptidase_M1_pepN_C_sf"/>
</dbReference>
<dbReference type="InterPro" id="IPR038438">
    <property type="entry name" value="PepN_Ig-like_sf"/>
</dbReference>
<sequence>MKESTPAAIHLTDYAPPQWRIEQVDLCFLLDPADTRVRSRLQLRRTVSQEAPLVLQGEELKLISLTVDGQPMASGNLHQDENSLTLHELPAQCTLEMETAISPEANTALSGLYVSGGNFCTQCEAEGFRRITWFLDRPDAMTLFTVRIEADKARYPVLLSNGNLTDSGDLPEGRHYVVWHDPFPKPSYLFALVAGDLVCQQDRFTTCSGREVDLRIYVQRHNLDKCDHAMRSLQKSMRWDEDTYGREYDLDIYMIVAVDDFNMGAMENKGLNVFNSKYVLARPDTATDDDFVAIDSVIAHEYFHNWSGNRVTCRDWFQLSLKEGLTVFRDQEYTADQSLRAVKRIGDVQRLRSLQFPEDAGPMAHPVRPQSYIEINNFYTMTVYEKGAEVVRMIQTLVGREGFRRGLDLYFERHDGQAVTTDDFVRAMEDANARDLRRFRRWYDQAGTPVLDVAGEYDAASASYRLTVRQSCPPTQGQSEKLPFHIPLTLALLDSQGREIPLRLEGESQASPGERVIELTAPDHVLVFHDVPEAPVPSLLRGFSAPVKLRFPYTHEELAFLMGHDTDDFNRWEAGQQFAVQMLQGQIHDIQAGREPMLDPLFQEAFARVLDNDTLDTALVAEALTLPGETYLAEQMQVVDVDAIHQARQFTRRALGEALAARFRAVYDALRDSSGVAGEQMDAAAMGRRRLRNLCLAYLCATGEESAPSLAEAQYQAADNMTDAMGALRALMDCPGAIQERSLAHFEARWRDEPLVLDKWFGLQATASDAGALERVRRLMQHPRFSIRNPNRVRAVLGAFAMANPVHFHAADGSGYELITNQVLELDALNPQIAARLVTSLSRWKRFDAQRQGLMRTCLERIVAHPGLSRDVYEIASRSLG</sequence>
<keyword evidence="7" id="KW-0645">Protease</keyword>
<dbReference type="EC" id="3.4.11.2" evidence="4 13"/>
<dbReference type="PANTHER" id="PTHR46322:SF1">
    <property type="entry name" value="PUROMYCIN-SENSITIVE AMINOPEPTIDASE"/>
    <property type="match status" value="1"/>
</dbReference>
<comment type="function">
    <text evidence="12">Aminopeptidase N is involved in the degradation of intracellular peptides generated by protein breakdown during normal growth as well as in response to nutrient starvation.</text>
</comment>
<evidence type="ECO:0000256" key="11">
    <source>
        <dbReference type="ARBA" id="ARBA00023049"/>
    </source>
</evidence>
<feature type="domain" description="Peptidase M1 membrane alanine aminopeptidase" evidence="14">
    <location>
        <begin position="229"/>
        <end position="442"/>
    </location>
</feature>
<dbReference type="FunFam" id="1.10.390.10:FF:000002">
    <property type="entry name" value="Aminopeptidase N"/>
    <property type="match status" value="1"/>
</dbReference>
<dbReference type="InterPro" id="IPR045357">
    <property type="entry name" value="Aminopeptidase_N-like_N"/>
</dbReference>
<dbReference type="InterPro" id="IPR027268">
    <property type="entry name" value="Peptidase_M4/M1_CTD_sf"/>
</dbReference>
<feature type="domain" description="Peptidase M1 alanyl aminopeptidase C-terminal" evidence="16">
    <location>
        <begin position="556"/>
        <end position="880"/>
    </location>
</feature>
<dbReference type="EMBL" id="FOAA01000003">
    <property type="protein sequence ID" value="SEK61018.1"/>
    <property type="molecule type" value="Genomic_DNA"/>
</dbReference>
<evidence type="ECO:0000256" key="9">
    <source>
        <dbReference type="ARBA" id="ARBA00022801"/>
    </source>
</evidence>
<dbReference type="PANTHER" id="PTHR46322">
    <property type="entry name" value="PUROMYCIN-SENSITIVE AMINOPEPTIDASE"/>
    <property type="match status" value="1"/>
</dbReference>
<evidence type="ECO:0000256" key="6">
    <source>
        <dbReference type="ARBA" id="ARBA00022438"/>
    </source>
</evidence>
<dbReference type="FunFam" id="2.60.40.1840:FF:000001">
    <property type="entry name" value="Aminopeptidase N"/>
    <property type="match status" value="1"/>
</dbReference>
<dbReference type="OrthoDB" id="100605at2"/>
<evidence type="ECO:0000313" key="18">
    <source>
        <dbReference type="EMBL" id="SEK61018.1"/>
    </source>
</evidence>
<reference evidence="19" key="1">
    <citation type="submission" date="2016-10" db="EMBL/GenBank/DDBJ databases">
        <authorList>
            <person name="Varghese N."/>
            <person name="Submissions S."/>
        </authorList>
    </citation>
    <scope>NUCLEOTIDE SEQUENCE [LARGE SCALE GENOMIC DNA]</scope>
    <source>
        <strain evidence="19">DSM 241</strain>
    </source>
</reference>
<evidence type="ECO:0000256" key="12">
    <source>
        <dbReference type="ARBA" id="ARBA00059739"/>
    </source>
</evidence>
<evidence type="ECO:0000256" key="2">
    <source>
        <dbReference type="ARBA" id="ARBA00001947"/>
    </source>
</evidence>
<evidence type="ECO:0000256" key="13">
    <source>
        <dbReference type="NCBIfam" id="TIGR02414"/>
    </source>
</evidence>
<dbReference type="FunFam" id="3.30.2010.30:FF:000002">
    <property type="entry name" value="Putative aminopeptidase N"/>
    <property type="match status" value="1"/>
</dbReference>
<dbReference type="GO" id="GO:0008270">
    <property type="term" value="F:zinc ion binding"/>
    <property type="evidence" value="ECO:0007669"/>
    <property type="project" value="InterPro"/>
</dbReference>
<dbReference type="STRING" id="1396821.SAMN05444515_103126"/>
<dbReference type="Gene3D" id="2.60.40.1730">
    <property type="entry name" value="tricorn interacting facor f3 domain"/>
    <property type="match status" value="1"/>
</dbReference>
<dbReference type="FunFam" id="2.60.40.1730:FF:000005">
    <property type="entry name" value="Aminopeptidase N"/>
    <property type="match status" value="1"/>
</dbReference>
<dbReference type="InterPro" id="IPR042097">
    <property type="entry name" value="Aminopeptidase_N-like_N_sf"/>
</dbReference>
<dbReference type="GO" id="GO:0006508">
    <property type="term" value="P:proteolysis"/>
    <property type="evidence" value="ECO:0007669"/>
    <property type="project" value="UniProtKB-UniRule"/>
</dbReference>
<keyword evidence="10" id="KW-0862">Zinc</keyword>
<dbReference type="Gene3D" id="3.30.2010.30">
    <property type="match status" value="1"/>
</dbReference>
<gene>
    <name evidence="18" type="ORF">SAMN05444515_103126</name>
</gene>
<dbReference type="Pfam" id="PF01433">
    <property type="entry name" value="Peptidase_M1"/>
    <property type="match status" value="1"/>
</dbReference>
<dbReference type="PRINTS" id="PR00756">
    <property type="entry name" value="ALADIPTASE"/>
</dbReference>
<dbReference type="Pfam" id="PF17900">
    <property type="entry name" value="Peptidase_M1_N"/>
    <property type="match status" value="1"/>
</dbReference>
<dbReference type="Proteomes" id="UP000199256">
    <property type="component" value="Unassembled WGS sequence"/>
</dbReference>
<dbReference type="Pfam" id="PF17432">
    <property type="entry name" value="DUF3458_C"/>
    <property type="match status" value="1"/>
</dbReference>
<comment type="catalytic activity">
    <reaction evidence="1">
        <text>Release of an N-terminal amino acid, Xaa-|-Yaa- from a peptide, amide or arylamide. Xaa is preferably Ala, but may be most amino acids including Pro (slow action). When a terminal hydrophobic residue is followed by a prolyl residue, the two may be released as an intact Xaa-Pro dipeptide.</text>
        <dbReference type="EC" id="3.4.11.2"/>
    </reaction>
</comment>
<keyword evidence="6 18" id="KW-0031">Aminopeptidase</keyword>
<organism evidence="18 19">
    <name type="scientific">Ectothiorhodospira marina</name>
    <dbReference type="NCBI Taxonomy" id="1396821"/>
    <lineage>
        <taxon>Bacteria</taxon>
        <taxon>Pseudomonadati</taxon>
        <taxon>Pseudomonadota</taxon>
        <taxon>Gammaproteobacteria</taxon>
        <taxon>Chromatiales</taxon>
        <taxon>Ectothiorhodospiraceae</taxon>
        <taxon>Ectothiorhodospira</taxon>
    </lineage>
</organism>
<keyword evidence="19" id="KW-1185">Reference proteome</keyword>
<evidence type="ECO:0000256" key="10">
    <source>
        <dbReference type="ARBA" id="ARBA00022833"/>
    </source>
</evidence>
<dbReference type="InterPro" id="IPR001930">
    <property type="entry name" value="Peptidase_M1"/>
</dbReference>
<comment type="cofactor">
    <cofactor evidence="2">
        <name>Zn(2+)</name>
        <dbReference type="ChEBI" id="CHEBI:29105"/>
    </cofactor>
</comment>
<dbReference type="GO" id="GO:0016285">
    <property type="term" value="F:alanyl aminopeptidase activity"/>
    <property type="evidence" value="ECO:0007669"/>
    <property type="project" value="UniProtKB-EC"/>
</dbReference>
<evidence type="ECO:0000256" key="3">
    <source>
        <dbReference type="ARBA" id="ARBA00010136"/>
    </source>
</evidence>
<evidence type="ECO:0000259" key="14">
    <source>
        <dbReference type="Pfam" id="PF01433"/>
    </source>
</evidence>
<proteinExistence type="inferred from homology"/>
<dbReference type="InterPro" id="IPR012779">
    <property type="entry name" value="Peptidase_M1_pepN"/>
</dbReference>
<keyword evidence="9" id="KW-0378">Hydrolase</keyword>
<evidence type="ECO:0000256" key="8">
    <source>
        <dbReference type="ARBA" id="ARBA00022723"/>
    </source>
</evidence>
<dbReference type="SUPFAM" id="SSF55486">
    <property type="entry name" value="Metalloproteases ('zincins'), catalytic domain"/>
    <property type="match status" value="1"/>
</dbReference>
<accession>A0A1H7IF00</accession>
<feature type="domain" description="Aminopeptidase N-like N-terminal" evidence="17">
    <location>
        <begin position="46"/>
        <end position="189"/>
    </location>
</feature>
<dbReference type="Gene3D" id="2.60.40.1840">
    <property type="match status" value="1"/>
</dbReference>
<dbReference type="CDD" id="cd09600">
    <property type="entry name" value="M1_APN"/>
    <property type="match status" value="1"/>
</dbReference>
<feature type="domain" description="Peptidase M1 alanyl aminopeptidase Ig-like fold" evidence="15">
    <location>
        <begin position="447"/>
        <end position="550"/>
    </location>
</feature>
<evidence type="ECO:0000256" key="7">
    <source>
        <dbReference type="ARBA" id="ARBA00022670"/>
    </source>
</evidence>
<evidence type="ECO:0000259" key="15">
    <source>
        <dbReference type="Pfam" id="PF11940"/>
    </source>
</evidence>
<dbReference type="RefSeq" id="WP_090251446.1">
    <property type="nucleotide sequence ID" value="NZ_FOAA01000003.1"/>
</dbReference>
<evidence type="ECO:0000256" key="4">
    <source>
        <dbReference type="ARBA" id="ARBA00012564"/>
    </source>
</evidence>
<dbReference type="NCBIfam" id="TIGR02414">
    <property type="entry name" value="pepN_proteo"/>
    <property type="match status" value="1"/>
</dbReference>
<name>A0A1H7IF00_9GAMM</name>
<dbReference type="InterPro" id="IPR014782">
    <property type="entry name" value="Peptidase_M1_dom"/>
</dbReference>
<dbReference type="InterPro" id="IPR035414">
    <property type="entry name" value="Peptidase_M1_pepN_Ig-like"/>
</dbReference>
<evidence type="ECO:0000259" key="16">
    <source>
        <dbReference type="Pfam" id="PF17432"/>
    </source>
</evidence>
<dbReference type="InterPro" id="IPR024601">
    <property type="entry name" value="Peptidase_M1_pepN_C"/>
</dbReference>